<accession>A0A8L7TI31</accession>
<reference evidence="1" key="2">
    <citation type="submission" date="2019-04" db="EMBL/GenBank/DDBJ databases">
        <authorList>
            <person name="Howe K."/>
            <person name="Paulini M."/>
            <person name="Williams G."/>
        </authorList>
    </citation>
    <scope>NUCLEOTIDE SEQUENCE [LARGE SCALE GENOMIC DNA]</scope>
    <source>
        <strain evidence="1">FR3</strain>
    </source>
</reference>
<evidence type="ECO:0000313" key="1">
    <source>
        <dbReference type="EMBL" id="VIO90137.1"/>
    </source>
</evidence>
<dbReference type="KEGG" id="bmy:BM_BM798"/>
<gene>
    <name evidence="1" type="primary">Bm798</name>
    <name evidence="1" type="ORF">BM_BM798</name>
</gene>
<dbReference type="GeneID" id="66060189"/>
<dbReference type="SUPFAM" id="SSF50998">
    <property type="entry name" value="Quinoprotein alcohol dehydrogenase-like"/>
    <property type="match status" value="1"/>
</dbReference>
<reference evidence="3" key="3">
    <citation type="submission" date="2022-04" db="UniProtKB">
        <authorList>
            <consortium name="WormBaseParasite"/>
        </authorList>
    </citation>
    <scope>IDENTIFICATION</scope>
</reference>
<dbReference type="WBParaSite" id="Bm798.1">
    <property type="protein sequence ID" value="Bm798.1"/>
    <property type="gene ID" value="WBGene00221059"/>
</dbReference>
<evidence type="ECO:0000313" key="2">
    <source>
        <dbReference type="Proteomes" id="UP000006672"/>
    </source>
</evidence>
<evidence type="ECO:0000313" key="3">
    <source>
        <dbReference type="WBParaSite" id="Bm798.1"/>
    </source>
</evidence>
<dbReference type="CTD" id="66060189"/>
<keyword evidence="2" id="KW-1185">Reference proteome</keyword>
<reference evidence="2" key="1">
    <citation type="journal article" date="2007" name="Science">
        <title>Draft genome of the filarial nematode parasite Brugia malayi.</title>
        <authorList>
            <person name="Ghedin E."/>
            <person name="Wang S."/>
            <person name="Spiro D."/>
            <person name="Caler E."/>
            <person name="Zhao Q."/>
            <person name="Crabtree J."/>
            <person name="Allen J.E."/>
            <person name="Delcher A.L."/>
            <person name="Guiliano D.B."/>
            <person name="Miranda-Saavedra D."/>
            <person name="Angiuoli S.V."/>
            <person name="Creasy T."/>
            <person name="Amedeo P."/>
            <person name="Haas B."/>
            <person name="El-Sayed N.M."/>
            <person name="Wortman J.R."/>
            <person name="Feldblyum T."/>
            <person name="Tallon L."/>
            <person name="Schatz M."/>
            <person name="Shumway M."/>
            <person name="Koo H."/>
            <person name="Salzberg S.L."/>
            <person name="Schobel S."/>
            <person name="Pertea M."/>
            <person name="Pop M."/>
            <person name="White O."/>
            <person name="Barton G.J."/>
            <person name="Carlow C.K."/>
            <person name="Crawford M.J."/>
            <person name="Daub J."/>
            <person name="Dimmic M.W."/>
            <person name="Estes C.F."/>
            <person name="Foster J.M."/>
            <person name="Ganatra M."/>
            <person name="Gregory W.F."/>
            <person name="Johnson N.M."/>
            <person name="Jin J."/>
            <person name="Komuniecki R."/>
            <person name="Korf I."/>
            <person name="Kumar S."/>
            <person name="Laney S."/>
            <person name="Li B.W."/>
            <person name="Li W."/>
            <person name="Lindblom T.H."/>
            <person name="Lustigman S."/>
            <person name="Ma D."/>
            <person name="Maina C.V."/>
            <person name="Martin D.M."/>
            <person name="McCarter J.P."/>
            <person name="McReynolds L."/>
            <person name="Mitreva M."/>
            <person name="Nutman T.B."/>
            <person name="Parkinson J."/>
            <person name="Peregrin-Alvarez J.M."/>
            <person name="Poole C."/>
            <person name="Ren Q."/>
            <person name="Saunders L."/>
            <person name="Sluder A.E."/>
            <person name="Smith K."/>
            <person name="Stanke M."/>
            <person name="Unnasch T.R."/>
            <person name="Ware J."/>
            <person name="Wei A.D."/>
            <person name="Weil G."/>
            <person name="Williams D.J."/>
            <person name="Zhang Y."/>
            <person name="Williams S.A."/>
            <person name="Fraser-Liggett C."/>
            <person name="Slatko B."/>
            <person name="Blaxter M.L."/>
            <person name="Scott A.L."/>
        </authorList>
    </citation>
    <scope>NUCLEOTIDE SEQUENCE</scope>
    <source>
        <strain evidence="2">FR3</strain>
    </source>
</reference>
<dbReference type="Proteomes" id="UP000006672">
    <property type="component" value="Unassembled WGS sequence"/>
</dbReference>
<protein>
    <submittedName>
        <fullName evidence="1 3">Uncharacterized protein</fullName>
    </submittedName>
</protein>
<dbReference type="InterPro" id="IPR011047">
    <property type="entry name" value="Quinoprotein_ADH-like_sf"/>
</dbReference>
<organism evidence="1">
    <name type="scientific">Brugia malayi</name>
    <name type="common">Filarial nematode worm</name>
    <dbReference type="NCBI Taxonomy" id="6279"/>
    <lineage>
        <taxon>Eukaryota</taxon>
        <taxon>Metazoa</taxon>
        <taxon>Ecdysozoa</taxon>
        <taxon>Nematoda</taxon>
        <taxon>Chromadorea</taxon>
        <taxon>Rhabditida</taxon>
        <taxon>Spirurina</taxon>
        <taxon>Spiruromorpha</taxon>
        <taxon>Filarioidea</taxon>
        <taxon>Onchocercidae</taxon>
        <taxon>Brugia</taxon>
    </lineage>
</organism>
<dbReference type="OrthoDB" id="5851321at2759"/>
<proteinExistence type="predicted"/>
<sequence>MLHNHIEQLSLNDNKLARSKQDKMNVTQMTLLREITFSNDVKVVGLTMQRTLLYVATSDGQIMMINPETSRQVGIINVNGKINRMTVTHNTDIIILNGTYLISFRNGQKYRQMKLPIPGKSLSTFEDESGSERIIALGRSNDVLFVFTNDLKPFEEIYYKNDAKETCNFAIWYQNYYYISCQSAILQLSEDGEIVEKISANNGTFSLGITFDDKSRIIAIVRGQPLLQVFQNGQLRHNLSAISTDEILTIWSEILYENGRLHIVDYLASKLKTFRYPIDSTEN</sequence>
<dbReference type="EMBL" id="CAAKNF010000192">
    <property type="protein sequence ID" value="VIO90137.1"/>
    <property type="molecule type" value="Genomic_DNA"/>
</dbReference>
<dbReference type="RefSeq" id="XP_042932078.1">
    <property type="nucleotide sequence ID" value="XM_043076144.1"/>
</dbReference>
<name>A0A4E9F260_BRUMA</name>
<accession>A0A4E9F260</accession>
<dbReference type="AlphaFoldDB" id="A0A4E9F260"/>